<dbReference type="GO" id="GO:0048038">
    <property type="term" value="F:quinone binding"/>
    <property type="evidence" value="ECO:0007669"/>
    <property type="project" value="UniProtKB-KW"/>
</dbReference>
<comment type="subcellular location">
    <subcellularLocation>
        <location evidence="2">Plastid</location>
        <location evidence="2">Chloroplast thylakoid membrane</location>
        <topology evidence="2">Peripheral membrane protein</topology>
        <orientation evidence="2">Stromal side</orientation>
    </subcellularLocation>
</comment>
<evidence type="ECO:0000256" key="11">
    <source>
        <dbReference type="ARBA" id="ARBA00023136"/>
    </source>
</evidence>
<evidence type="ECO:0000256" key="4">
    <source>
        <dbReference type="ARBA" id="ARBA00011851"/>
    </source>
</evidence>
<keyword evidence="11" id="KW-0472">Membrane</keyword>
<keyword evidence="8" id="KW-0618">Plastoquinone</keyword>
<comment type="similarity">
    <text evidence="3">Belongs to the NDH complex subunit M family.</text>
</comment>
<dbReference type="Proteomes" id="UP000077202">
    <property type="component" value="Unassembled WGS sequence"/>
</dbReference>
<comment type="catalytic activity">
    <reaction evidence="15">
        <text>a plastoquinone + NADH + (n+1) H(+)(in) = a plastoquinol + NAD(+) + n H(+)(out)</text>
        <dbReference type="Rhea" id="RHEA:42608"/>
        <dbReference type="Rhea" id="RHEA-COMP:9561"/>
        <dbReference type="Rhea" id="RHEA-COMP:9562"/>
        <dbReference type="ChEBI" id="CHEBI:15378"/>
        <dbReference type="ChEBI" id="CHEBI:17757"/>
        <dbReference type="ChEBI" id="CHEBI:57540"/>
        <dbReference type="ChEBI" id="CHEBI:57945"/>
        <dbReference type="ChEBI" id="CHEBI:62192"/>
    </reaction>
</comment>
<evidence type="ECO:0000256" key="2">
    <source>
        <dbReference type="ARBA" id="ARBA00004185"/>
    </source>
</evidence>
<keyword evidence="6" id="KW-0874">Quinone</keyword>
<evidence type="ECO:0000256" key="7">
    <source>
        <dbReference type="ARBA" id="ARBA00022857"/>
    </source>
</evidence>
<comment type="catalytic activity">
    <reaction evidence="14">
        <text>a plastoquinone + NADPH + (n+1) H(+)(in) = a plastoquinol + NADP(+) + n H(+)(out)</text>
        <dbReference type="Rhea" id="RHEA:42612"/>
        <dbReference type="Rhea" id="RHEA-COMP:9561"/>
        <dbReference type="Rhea" id="RHEA-COMP:9562"/>
        <dbReference type="ChEBI" id="CHEBI:15378"/>
        <dbReference type="ChEBI" id="CHEBI:17757"/>
        <dbReference type="ChEBI" id="CHEBI:57783"/>
        <dbReference type="ChEBI" id="CHEBI:58349"/>
        <dbReference type="ChEBI" id="CHEBI:62192"/>
    </reaction>
</comment>
<dbReference type="PANTHER" id="PTHR36900">
    <property type="entry name" value="NAD(P)H-QUINONE OXIDOREDUCTASE SUBUNIT M, CHLOROPLASTIC"/>
    <property type="match status" value="1"/>
</dbReference>
<evidence type="ECO:0000256" key="1">
    <source>
        <dbReference type="ARBA" id="ARBA00004059"/>
    </source>
</evidence>
<comment type="function">
    <text evidence="1">NDH shuttles electrons from NAD(P)H:plastoquinone, via FMN and iron-sulfur (Fe-S) centers, to quinones in the photosynthetic chain and possibly in a chloroplast respiratory chain. The immediate electron acceptor for the enzyme in this species is believed to be plastoquinone. Couples the redox reaction to proton translocation, and thus conserves the redox energy in a proton gradient.</text>
</comment>
<evidence type="ECO:0000256" key="3">
    <source>
        <dbReference type="ARBA" id="ARBA00009484"/>
    </source>
</evidence>
<dbReference type="GO" id="GO:0016655">
    <property type="term" value="F:oxidoreductase activity, acting on NAD(P)H, quinone or similar compound as acceptor"/>
    <property type="evidence" value="ECO:0007669"/>
    <property type="project" value="InterPro"/>
</dbReference>
<evidence type="ECO:0000256" key="9">
    <source>
        <dbReference type="ARBA" id="ARBA00022967"/>
    </source>
</evidence>
<keyword evidence="10" id="KW-0520">NAD</keyword>
<comment type="caution">
    <text evidence="16">The sequence shown here is derived from an EMBL/GenBank/DDBJ whole genome shotgun (WGS) entry which is preliminary data.</text>
</comment>
<evidence type="ECO:0000256" key="13">
    <source>
        <dbReference type="ARBA" id="ARBA00031769"/>
    </source>
</evidence>
<dbReference type="PANTHER" id="PTHR36900:SF1">
    <property type="entry name" value="NAD(P)H-QUINONE OXIDOREDUCTASE SUBUNIT M, CHLOROPLASTIC"/>
    <property type="match status" value="1"/>
</dbReference>
<protein>
    <recommendedName>
        <fullName evidence="5">NAD(P)H-quinone oxidoreductase subunit M, chloroplastic</fullName>
    </recommendedName>
    <alternativeName>
        <fullName evidence="13">NAD(P)H dehydrogenase subunit M</fullName>
    </alternativeName>
    <alternativeName>
        <fullName evidence="12">NADH-plastoquinone oxidoreductase subunit M</fullName>
    </alternativeName>
</protein>
<evidence type="ECO:0000256" key="5">
    <source>
        <dbReference type="ARBA" id="ARBA00017454"/>
    </source>
</evidence>
<dbReference type="GO" id="GO:0009535">
    <property type="term" value="C:chloroplast thylakoid membrane"/>
    <property type="evidence" value="ECO:0007669"/>
    <property type="project" value="UniProtKB-SubCell"/>
</dbReference>
<organism evidence="16 17">
    <name type="scientific">Marchantia polymorpha subsp. ruderalis</name>
    <dbReference type="NCBI Taxonomy" id="1480154"/>
    <lineage>
        <taxon>Eukaryota</taxon>
        <taxon>Viridiplantae</taxon>
        <taxon>Streptophyta</taxon>
        <taxon>Embryophyta</taxon>
        <taxon>Marchantiophyta</taxon>
        <taxon>Marchantiopsida</taxon>
        <taxon>Marchantiidae</taxon>
        <taxon>Marchantiales</taxon>
        <taxon>Marchantiaceae</taxon>
        <taxon>Marchantia</taxon>
    </lineage>
</organism>
<evidence type="ECO:0000313" key="17">
    <source>
        <dbReference type="Proteomes" id="UP000077202"/>
    </source>
</evidence>
<dbReference type="Pfam" id="PF10664">
    <property type="entry name" value="NdhM"/>
    <property type="match status" value="1"/>
</dbReference>
<comment type="subunit">
    <text evidence="4">Part of the chloroplast NDH complex, composed of a mixture of chloroplast and nucleus encoded subunits. Component of the NDH subcomplex A, at least composed of ndhH, ndhI, ndhJ, ndhK, ndhL, ndhM, ndhN and ndhO.</text>
</comment>
<evidence type="ECO:0000256" key="14">
    <source>
        <dbReference type="ARBA" id="ARBA00047726"/>
    </source>
</evidence>
<evidence type="ECO:0000256" key="8">
    <source>
        <dbReference type="ARBA" id="ARBA00022957"/>
    </source>
</evidence>
<evidence type="ECO:0000256" key="10">
    <source>
        <dbReference type="ARBA" id="ARBA00023027"/>
    </source>
</evidence>
<evidence type="ECO:0000256" key="15">
    <source>
        <dbReference type="ARBA" id="ARBA00048026"/>
    </source>
</evidence>
<reference evidence="16" key="1">
    <citation type="submission" date="2016-03" db="EMBL/GenBank/DDBJ databases">
        <title>Mechanisms controlling the formation of the plant cell surface in tip-growing cells are functionally conserved among land plants.</title>
        <authorList>
            <person name="Honkanen S."/>
            <person name="Jones V.A."/>
            <person name="Morieri G."/>
            <person name="Champion C."/>
            <person name="Hetherington A.J."/>
            <person name="Kelly S."/>
            <person name="Saint-Marcoux D."/>
            <person name="Proust H."/>
            <person name="Prescott H."/>
            <person name="Dolan L."/>
        </authorList>
    </citation>
    <scope>NUCLEOTIDE SEQUENCE [LARGE SCALE GENOMIC DNA]</scope>
    <source>
        <tissue evidence="16">Whole gametophyte</tissue>
    </source>
</reference>
<evidence type="ECO:0000256" key="12">
    <source>
        <dbReference type="ARBA" id="ARBA00029860"/>
    </source>
</evidence>
<accession>A0A176VSD7</accession>
<keyword evidence="7" id="KW-0521">NADP</keyword>
<dbReference type="InterPro" id="IPR018922">
    <property type="entry name" value="NdhM"/>
</dbReference>
<dbReference type="AlphaFoldDB" id="A0A176VSD7"/>
<proteinExistence type="inferred from homology"/>
<dbReference type="EMBL" id="LVLJ01002789">
    <property type="protein sequence ID" value="OAE23730.1"/>
    <property type="molecule type" value="Genomic_DNA"/>
</dbReference>
<gene>
    <name evidence="16" type="ORF">AXG93_4776s1130</name>
</gene>
<evidence type="ECO:0000313" key="16">
    <source>
        <dbReference type="EMBL" id="OAE23730.1"/>
    </source>
</evidence>
<evidence type="ECO:0000256" key="6">
    <source>
        <dbReference type="ARBA" id="ARBA00022719"/>
    </source>
</evidence>
<keyword evidence="17" id="KW-1185">Reference proteome</keyword>
<sequence>MAISSGCCGSSLAAAMAMTSATNLSSRASTTLIDSSADVVCAFGARNARFGFASKGLRSNSARRSGVCSVRRANGGRFRTGGRDCVGVRAEGAGSGNGMEPERVTRNEQLAYDGPGKGGQWLSATTRHVRIYIGVADPVSLALDQSQLDKVTLMLDPDNEFVWPDDKVQKVYDYFTELVENYAGADCTEYTLRLIGSDIEHFIRKMLLANEIKYNLECGVLNFSMGQPRYDPATLEGVEVDAE</sequence>
<name>A0A176VSD7_MARPO</name>
<keyword evidence="9" id="KW-1278">Translocase</keyword>